<feature type="chain" id="PRO_5046932293" description="Tripartite-type tricarboxylate transporter receptor subunit TctC" evidence="2">
    <location>
        <begin position="24"/>
        <end position="324"/>
    </location>
</feature>
<comment type="caution">
    <text evidence="3">The sequence shown here is derived from an EMBL/GenBank/DDBJ whole genome shotgun (WGS) entry which is preliminary data.</text>
</comment>
<protein>
    <recommendedName>
        <fullName evidence="5">Tripartite-type tricarboxylate transporter receptor subunit TctC</fullName>
    </recommendedName>
</protein>
<evidence type="ECO:0000256" key="1">
    <source>
        <dbReference type="ARBA" id="ARBA00006987"/>
    </source>
</evidence>
<evidence type="ECO:0008006" key="5">
    <source>
        <dbReference type="Google" id="ProtNLM"/>
    </source>
</evidence>
<gene>
    <name evidence="3" type="ORF">GCM10007320_60820</name>
</gene>
<dbReference type="RefSeq" id="WP_026062140.1">
    <property type="nucleotide sequence ID" value="NZ_BMYK01000037.1"/>
</dbReference>
<dbReference type="Gene3D" id="3.40.190.150">
    <property type="entry name" value="Bordetella uptake gene, domain 1"/>
    <property type="match status" value="1"/>
</dbReference>
<accession>A0ABQ3GFJ5</accession>
<dbReference type="InterPro" id="IPR005064">
    <property type="entry name" value="BUG"/>
</dbReference>
<evidence type="ECO:0000313" key="3">
    <source>
        <dbReference type="EMBL" id="GHD02003.1"/>
    </source>
</evidence>
<dbReference type="Proteomes" id="UP000626210">
    <property type="component" value="Unassembled WGS sequence"/>
</dbReference>
<reference evidence="4" key="1">
    <citation type="journal article" date="2019" name="Int. J. Syst. Evol. Microbiol.">
        <title>The Global Catalogue of Microorganisms (GCM) 10K type strain sequencing project: providing services to taxonomists for standard genome sequencing and annotation.</title>
        <authorList>
            <consortium name="The Broad Institute Genomics Platform"/>
            <consortium name="The Broad Institute Genome Sequencing Center for Infectious Disease"/>
            <person name="Wu L."/>
            <person name="Ma J."/>
        </authorList>
    </citation>
    <scope>NUCLEOTIDE SEQUENCE [LARGE SCALE GENOMIC DNA]</scope>
    <source>
        <strain evidence="4">KCTC 23314</strain>
    </source>
</reference>
<keyword evidence="2" id="KW-0732">Signal</keyword>
<dbReference type="Pfam" id="PF03401">
    <property type="entry name" value="TctC"/>
    <property type="match status" value="1"/>
</dbReference>
<organism evidence="3 4">
    <name type="scientific">Pseudorhodoferax aquiterrae</name>
    <dbReference type="NCBI Taxonomy" id="747304"/>
    <lineage>
        <taxon>Bacteria</taxon>
        <taxon>Pseudomonadati</taxon>
        <taxon>Pseudomonadota</taxon>
        <taxon>Betaproteobacteria</taxon>
        <taxon>Burkholderiales</taxon>
        <taxon>Comamonadaceae</taxon>
    </lineage>
</organism>
<sequence length="324" mass="33588">MRFRMLSLVVASLALQLQPSAQAQSAAYPTKPIRLFVGAPAGGPTDVIARSLIQQMGDSLGQPVIVENRGGAAGTLAAGIVAKSPADGYTLIVTPSAHAYAASMYDKLPFDPVKDFRPVGQIGMMPLVAIANKAFPAGSLRDLVERAKAQPTAVNYGSSGTGSAHHLAGELFKLRTGIQMTHVPYKGSAGSITDLIAGQIQVIFEPLVSALPQIQAGRVKALAVMGEKRSPALPDVPTPGEAGLPGVEASAWYGIMAPAGTPDTVVAKLTAALNKALADPSTRASLQSQGVDVTPGPPQMFMDLITSEIARWRPIIQAAGIRAE</sequence>
<feature type="signal peptide" evidence="2">
    <location>
        <begin position="1"/>
        <end position="23"/>
    </location>
</feature>
<evidence type="ECO:0000256" key="2">
    <source>
        <dbReference type="SAM" id="SignalP"/>
    </source>
</evidence>
<dbReference type="Gene3D" id="3.40.190.10">
    <property type="entry name" value="Periplasmic binding protein-like II"/>
    <property type="match status" value="1"/>
</dbReference>
<name>A0ABQ3GFJ5_9BURK</name>
<dbReference type="CDD" id="cd13578">
    <property type="entry name" value="PBP2_Bug27"/>
    <property type="match status" value="1"/>
</dbReference>
<dbReference type="PANTHER" id="PTHR42928">
    <property type="entry name" value="TRICARBOXYLATE-BINDING PROTEIN"/>
    <property type="match status" value="1"/>
</dbReference>
<keyword evidence="4" id="KW-1185">Reference proteome</keyword>
<dbReference type="InterPro" id="IPR042100">
    <property type="entry name" value="Bug_dom1"/>
</dbReference>
<dbReference type="EMBL" id="BMYK01000037">
    <property type="protein sequence ID" value="GHD02003.1"/>
    <property type="molecule type" value="Genomic_DNA"/>
</dbReference>
<dbReference type="SUPFAM" id="SSF53850">
    <property type="entry name" value="Periplasmic binding protein-like II"/>
    <property type="match status" value="1"/>
</dbReference>
<comment type="similarity">
    <text evidence="1">Belongs to the UPF0065 (bug) family.</text>
</comment>
<dbReference type="PANTHER" id="PTHR42928:SF5">
    <property type="entry name" value="BLR1237 PROTEIN"/>
    <property type="match status" value="1"/>
</dbReference>
<evidence type="ECO:0000313" key="4">
    <source>
        <dbReference type="Proteomes" id="UP000626210"/>
    </source>
</evidence>
<dbReference type="PIRSF" id="PIRSF017082">
    <property type="entry name" value="YflP"/>
    <property type="match status" value="1"/>
</dbReference>
<proteinExistence type="inferred from homology"/>